<sequence>MTTHTIKSGQYPLWRFLAISSGVWFLVFALTVSESLFFYQINQKPAPYWNIILNDLFILCWIPISPVLYFFTKRWYKHKSNWLNFSLKLLLILIGALAFVLFSESLIHYFERLGSDRERTFDNIYFQLISFRFHSNLILGLGFLATSVAALAYTESRKLAERQEALNRNLVEAQLGILKAQMKPHFLFNSLHAISGLVLKKENDLAITVIAKLSDLLRESLNMDEKNWITLKEEIDFIKRYLEIYALRFGEQLTYTFDIEEETELVLVPPAFLQPIVENALVHRVIPNDNRGHVLVKAYIQNDNLNISVKDIVETELQFDVQYKEGMGLGNTRKRLASLFGDHFKLKFDPVICTTEVVFPILNTSDL</sequence>
<dbReference type="EMBL" id="FWYF01000001">
    <property type="protein sequence ID" value="SMD31979.1"/>
    <property type="molecule type" value="Genomic_DNA"/>
</dbReference>
<feature type="transmembrane region" description="Helical" evidence="1">
    <location>
        <begin position="83"/>
        <end position="102"/>
    </location>
</feature>
<keyword evidence="1" id="KW-0812">Transmembrane</keyword>
<feature type="transmembrane region" description="Helical" evidence="1">
    <location>
        <begin position="133"/>
        <end position="153"/>
    </location>
</feature>
<keyword evidence="1" id="KW-1133">Transmembrane helix</keyword>
<dbReference type="Gene3D" id="3.30.565.10">
    <property type="entry name" value="Histidine kinase-like ATPase, C-terminal domain"/>
    <property type="match status" value="1"/>
</dbReference>
<dbReference type="GO" id="GO:0016020">
    <property type="term" value="C:membrane"/>
    <property type="evidence" value="ECO:0007669"/>
    <property type="project" value="InterPro"/>
</dbReference>
<dbReference type="GO" id="GO:0000155">
    <property type="term" value="F:phosphorelay sensor kinase activity"/>
    <property type="evidence" value="ECO:0007669"/>
    <property type="project" value="InterPro"/>
</dbReference>
<dbReference type="InterPro" id="IPR010559">
    <property type="entry name" value="Sig_transdc_His_kin_internal"/>
</dbReference>
<dbReference type="STRING" id="692418.SAMN04488029_0317"/>
<dbReference type="InterPro" id="IPR036890">
    <property type="entry name" value="HATPase_C_sf"/>
</dbReference>
<feature type="domain" description="Signal transduction histidine kinase internal region" evidence="2">
    <location>
        <begin position="173"/>
        <end position="253"/>
    </location>
</feature>
<dbReference type="Pfam" id="PF06580">
    <property type="entry name" value="His_kinase"/>
    <property type="match status" value="1"/>
</dbReference>
<dbReference type="SUPFAM" id="SSF55874">
    <property type="entry name" value="ATPase domain of HSP90 chaperone/DNA topoisomerase II/histidine kinase"/>
    <property type="match status" value="1"/>
</dbReference>
<reference evidence="3 4" key="1">
    <citation type="submission" date="2017-04" db="EMBL/GenBank/DDBJ databases">
        <authorList>
            <person name="Afonso C.L."/>
            <person name="Miller P.J."/>
            <person name="Scott M.A."/>
            <person name="Spackman E."/>
            <person name="Goraichik I."/>
            <person name="Dimitrov K.M."/>
            <person name="Suarez D.L."/>
            <person name="Swayne D.E."/>
        </authorList>
    </citation>
    <scope>NUCLEOTIDE SEQUENCE [LARGE SCALE GENOMIC DNA]</scope>
    <source>
        <strain evidence="3 4">DSM 26133</strain>
    </source>
</reference>
<protein>
    <submittedName>
        <fullName evidence="3">Histidine kinase</fullName>
    </submittedName>
</protein>
<organism evidence="3 4">
    <name type="scientific">Reichenbachiella faecimaris</name>
    <dbReference type="NCBI Taxonomy" id="692418"/>
    <lineage>
        <taxon>Bacteria</taxon>
        <taxon>Pseudomonadati</taxon>
        <taxon>Bacteroidota</taxon>
        <taxon>Cytophagia</taxon>
        <taxon>Cytophagales</taxon>
        <taxon>Reichenbachiellaceae</taxon>
        <taxon>Reichenbachiella</taxon>
    </lineage>
</organism>
<feature type="transmembrane region" description="Helical" evidence="1">
    <location>
        <begin position="51"/>
        <end position="71"/>
    </location>
</feature>
<evidence type="ECO:0000259" key="2">
    <source>
        <dbReference type="Pfam" id="PF06580"/>
    </source>
</evidence>
<gene>
    <name evidence="3" type="ORF">SAMN04488029_0317</name>
</gene>
<dbReference type="PANTHER" id="PTHR34220">
    <property type="entry name" value="SENSOR HISTIDINE KINASE YPDA"/>
    <property type="match status" value="1"/>
</dbReference>
<dbReference type="AlphaFoldDB" id="A0A1W2G5M7"/>
<keyword evidence="3" id="KW-0418">Kinase</keyword>
<dbReference type="RefSeq" id="WP_084370665.1">
    <property type="nucleotide sequence ID" value="NZ_FWYF01000001.1"/>
</dbReference>
<dbReference type="PANTHER" id="PTHR34220:SF7">
    <property type="entry name" value="SENSOR HISTIDINE KINASE YPDA"/>
    <property type="match status" value="1"/>
</dbReference>
<accession>A0A1W2G5M7</accession>
<keyword evidence="3" id="KW-0808">Transferase</keyword>
<dbReference type="InterPro" id="IPR050640">
    <property type="entry name" value="Bact_2-comp_sensor_kinase"/>
</dbReference>
<dbReference type="OrthoDB" id="9792992at2"/>
<dbReference type="Proteomes" id="UP000192472">
    <property type="component" value="Unassembled WGS sequence"/>
</dbReference>
<keyword evidence="1" id="KW-0472">Membrane</keyword>
<evidence type="ECO:0000313" key="3">
    <source>
        <dbReference type="EMBL" id="SMD31979.1"/>
    </source>
</evidence>
<proteinExistence type="predicted"/>
<name>A0A1W2G5M7_REIFA</name>
<keyword evidence="4" id="KW-1185">Reference proteome</keyword>
<feature type="transmembrane region" description="Helical" evidence="1">
    <location>
        <begin position="12"/>
        <end position="31"/>
    </location>
</feature>
<evidence type="ECO:0000313" key="4">
    <source>
        <dbReference type="Proteomes" id="UP000192472"/>
    </source>
</evidence>
<evidence type="ECO:0000256" key="1">
    <source>
        <dbReference type="SAM" id="Phobius"/>
    </source>
</evidence>